<reference evidence="3" key="1">
    <citation type="submission" date="2021-01" db="EMBL/GenBank/DDBJ databases">
        <title>Genome sequence of strain Noviherbaspirillum sp. DKR-6.</title>
        <authorList>
            <person name="Chaudhary D.K."/>
        </authorList>
    </citation>
    <scope>NUCLEOTIDE SEQUENCE</scope>
    <source>
        <strain evidence="3">DKR-6</strain>
    </source>
</reference>
<accession>A0A934SYC9</accession>
<dbReference type="PROSITE" id="PS51898">
    <property type="entry name" value="TYR_RECOMBINASE"/>
    <property type="match status" value="1"/>
</dbReference>
<dbReference type="InterPro" id="IPR002104">
    <property type="entry name" value="Integrase_catalytic"/>
</dbReference>
<dbReference type="Proteomes" id="UP000622890">
    <property type="component" value="Unassembled WGS sequence"/>
</dbReference>
<evidence type="ECO:0000259" key="2">
    <source>
        <dbReference type="PROSITE" id="PS51898"/>
    </source>
</evidence>
<proteinExistence type="predicted"/>
<dbReference type="SUPFAM" id="SSF56349">
    <property type="entry name" value="DNA breaking-rejoining enzymes"/>
    <property type="match status" value="1"/>
</dbReference>
<dbReference type="GO" id="GO:0003677">
    <property type="term" value="F:DNA binding"/>
    <property type="evidence" value="ECO:0007669"/>
    <property type="project" value="InterPro"/>
</dbReference>
<dbReference type="Gene3D" id="1.10.443.10">
    <property type="entry name" value="Intergrase catalytic core"/>
    <property type="match status" value="1"/>
</dbReference>
<dbReference type="EMBL" id="JAEPBG010000003">
    <property type="protein sequence ID" value="MBK4734954.1"/>
    <property type="molecule type" value="Genomic_DNA"/>
</dbReference>
<evidence type="ECO:0000313" key="4">
    <source>
        <dbReference type="Proteomes" id="UP000622890"/>
    </source>
</evidence>
<dbReference type="InterPro" id="IPR011010">
    <property type="entry name" value="DNA_brk_join_enz"/>
</dbReference>
<dbReference type="AlphaFoldDB" id="A0A934SYC9"/>
<organism evidence="3 4">
    <name type="scientific">Noviherbaspirillum pedocola</name>
    <dbReference type="NCBI Taxonomy" id="2801341"/>
    <lineage>
        <taxon>Bacteria</taxon>
        <taxon>Pseudomonadati</taxon>
        <taxon>Pseudomonadota</taxon>
        <taxon>Betaproteobacteria</taxon>
        <taxon>Burkholderiales</taxon>
        <taxon>Oxalobacteraceae</taxon>
        <taxon>Noviherbaspirillum</taxon>
    </lineage>
</organism>
<feature type="domain" description="Tyr recombinase" evidence="2">
    <location>
        <begin position="152"/>
        <end position="349"/>
    </location>
</feature>
<dbReference type="Pfam" id="PF00589">
    <property type="entry name" value="Phage_integrase"/>
    <property type="match status" value="1"/>
</dbReference>
<sequence>MTKNLTLFDIDTEDIQELLNRHFEDWVAFRQASTSRARHERPLLDESIHVYREMWQAFAAFCAERQLTLPDVTVTDLETFLTIRGSGPDAWRPRQTTRGPDLTARYANRYLVLINKITQFIAKREGIEPNRAALLLRERPEYRFAEAADKDPPPDYLNELQARVLIAYLTRAPQADAGEKFTWKTARDRTAVSLMLGAGLSPGDVRSLKLDGVITEGGRKAGVPWKLAVEGNGNSPARETPIADWAGRQLAFWLRVRAEQGIPGTYVFPATMKGNQWSHSRCFESSREVLENAKLGKDAGGLYKLRHTFALRQLRKGKSEEDVARWLGLLDINGMVRYRRIVISYQDVV</sequence>
<dbReference type="GO" id="GO:0015074">
    <property type="term" value="P:DNA integration"/>
    <property type="evidence" value="ECO:0007669"/>
    <property type="project" value="InterPro"/>
</dbReference>
<dbReference type="InterPro" id="IPR013762">
    <property type="entry name" value="Integrase-like_cat_sf"/>
</dbReference>
<dbReference type="CDD" id="cd00397">
    <property type="entry name" value="DNA_BRE_C"/>
    <property type="match status" value="1"/>
</dbReference>
<evidence type="ECO:0000313" key="3">
    <source>
        <dbReference type="EMBL" id="MBK4734954.1"/>
    </source>
</evidence>
<protein>
    <submittedName>
        <fullName evidence="3">Site-specific integrase</fullName>
    </submittedName>
</protein>
<dbReference type="RefSeq" id="WP_200591720.1">
    <property type="nucleotide sequence ID" value="NZ_JAEPBG010000003.1"/>
</dbReference>
<name>A0A934SYC9_9BURK</name>
<evidence type="ECO:0000256" key="1">
    <source>
        <dbReference type="ARBA" id="ARBA00023172"/>
    </source>
</evidence>
<keyword evidence="4" id="KW-1185">Reference proteome</keyword>
<comment type="caution">
    <text evidence="3">The sequence shown here is derived from an EMBL/GenBank/DDBJ whole genome shotgun (WGS) entry which is preliminary data.</text>
</comment>
<gene>
    <name evidence="3" type="ORF">JJB74_10080</name>
</gene>
<dbReference type="GO" id="GO:0006310">
    <property type="term" value="P:DNA recombination"/>
    <property type="evidence" value="ECO:0007669"/>
    <property type="project" value="UniProtKB-KW"/>
</dbReference>
<keyword evidence="1" id="KW-0233">DNA recombination</keyword>